<protein>
    <submittedName>
        <fullName evidence="1">Uncharacterized protein</fullName>
    </submittedName>
</protein>
<name>A0ACC3MAR8_9PEZI</name>
<dbReference type="Proteomes" id="UP001281147">
    <property type="component" value="Unassembled WGS sequence"/>
</dbReference>
<accession>A0ACC3MAR8</accession>
<comment type="caution">
    <text evidence="1">The sequence shown here is derived from an EMBL/GenBank/DDBJ whole genome shotgun (WGS) entry which is preliminary data.</text>
</comment>
<reference evidence="1" key="1">
    <citation type="submission" date="2023-07" db="EMBL/GenBank/DDBJ databases">
        <title>Black Yeasts Isolated from many extreme environments.</title>
        <authorList>
            <person name="Coleine C."/>
            <person name="Stajich J.E."/>
            <person name="Selbmann L."/>
        </authorList>
    </citation>
    <scope>NUCLEOTIDE SEQUENCE</scope>
    <source>
        <strain evidence="1">CCFEE 5714</strain>
    </source>
</reference>
<sequence length="348" mass="37893">MVRKRAGASSSWQWDNPVLWDFTGLACMMALTLVWSAIVCAQTQFGLGTADPPQDLGKFEKHEYAAQLVYLVAIMLWKCSNGLSNAQIFGFADDTRRRQSSVVAGVISIGFLGALLACAFQCDGPNFWAIREKHGASCFNRPAFWSAIGVLDILSDLLIHGLLAITIIKSQLASRQKRSALTIVILYLITYVGTASARLVFVSASWDVPDFALAAARTALSTFSQLVFPMTVLCLGKLSKLLDLESYLSPAIGASSRKLGSKSFKNYHVPHYYGQNLANATGGPQVHTRTFGDSVEELPLRTRSKNGDSRSLEGDSELSDAITVKRDVIVRSERGRPDNPAPPTFHGS</sequence>
<evidence type="ECO:0000313" key="1">
    <source>
        <dbReference type="EMBL" id="KAK3682022.1"/>
    </source>
</evidence>
<keyword evidence="2" id="KW-1185">Reference proteome</keyword>
<evidence type="ECO:0000313" key="2">
    <source>
        <dbReference type="Proteomes" id="UP001281147"/>
    </source>
</evidence>
<organism evidence="1 2">
    <name type="scientific">Vermiconidia calcicola</name>
    <dbReference type="NCBI Taxonomy" id="1690605"/>
    <lineage>
        <taxon>Eukaryota</taxon>
        <taxon>Fungi</taxon>
        <taxon>Dikarya</taxon>
        <taxon>Ascomycota</taxon>
        <taxon>Pezizomycotina</taxon>
        <taxon>Dothideomycetes</taxon>
        <taxon>Dothideomycetidae</taxon>
        <taxon>Mycosphaerellales</taxon>
        <taxon>Extremaceae</taxon>
        <taxon>Vermiconidia</taxon>
    </lineage>
</organism>
<dbReference type="EMBL" id="JAUTXU010000377">
    <property type="protein sequence ID" value="KAK3682022.1"/>
    <property type="molecule type" value="Genomic_DNA"/>
</dbReference>
<proteinExistence type="predicted"/>
<gene>
    <name evidence="1" type="ORF">LTR37_020648</name>
</gene>